<keyword evidence="1" id="KW-0812">Transmembrane</keyword>
<gene>
    <name evidence="2" type="ORF">GCM10009007_12590</name>
</gene>
<dbReference type="RefSeq" id="WP_189493103.1">
    <property type="nucleotide sequence ID" value="NZ_BMZG01000006.1"/>
</dbReference>
<proteinExistence type="predicted"/>
<sequence>MKKIVKLNIWMSGIAVALFSSLFNIMSFLFASVFGFTLLGAQAIQGELLNEWDNKVDKIVNVAMHQTFSLGSALLWGFLYGFLFAVIYNLLSKFFKIRLLKGDYE</sequence>
<name>A0A8J3CNJ4_9BURK</name>
<dbReference type="AlphaFoldDB" id="A0A8J3CNJ4"/>
<dbReference type="EMBL" id="BMZG01000006">
    <property type="protein sequence ID" value="GHA73188.1"/>
    <property type="molecule type" value="Genomic_DNA"/>
</dbReference>
<feature type="transmembrane region" description="Helical" evidence="1">
    <location>
        <begin position="67"/>
        <end position="91"/>
    </location>
</feature>
<evidence type="ECO:0000256" key="1">
    <source>
        <dbReference type="SAM" id="Phobius"/>
    </source>
</evidence>
<comment type="caution">
    <text evidence="2">The sequence shown here is derived from an EMBL/GenBank/DDBJ whole genome shotgun (WGS) entry which is preliminary data.</text>
</comment>
<keyword evidence="3" id="KW-1185">Reference proteome</keyword>
<protein>
    <submittedName>
        <fullName evidence="2">Uncharacterized protein</fullName>
    </submittedName>
</protein>
<dbReference type="Proteomes" id="UP000614287">
    <property type="component" value="Unassembled WGS sequence"/>
</dbReference>
<evidence type="ECO:0000313" key="3">
    <source>
        <dbReference type="Proteomes" id="UP000614287"/>
    </source>
</evidence>
<organism evidence="2 3">
    <name type="scientific">Formosimonas limnophila</name>
    <dbReference type="NCBI Taxonomy" id="1384487"/>
    <lineage>
        <taxon>Bacteria</taxon>
        <taxon>Pseudomonadati</taxon>
        <taxon>Pseudomonadota</taxon>
        <taxon>Betaproteobacteria</taxon>
        <taxon>Burkholderiales</taxon>
        <taxon>Burkholderiaceae</taxon>
        <taxon>Formosimonas</taxon>
    </lineage>
</organism>
<reference evidence="2" key="2">
    <citation type="submission" date="2020-09" db="EMBL/GenBank/DDBJ databases">
        <authorList>
            <person name="Sun Q."/>
            <person name="Kim S."/>
        </authorList>
    </citation>
    <scope>NUCLEOTIDE SEQUENCE</scope>
    <source>
        <strain evidence="2">KCTC 32501</strain>
    </source>
</reference>
<evidence type="ECO:0000313" key="2">
    <source>
        <dbReference type="EMBL" id="GHA73188.1"/>
    </source>
</evidence>
<keyword evidence="1" id="KW-1133">Transmembrane helix</keyword>
<keyword evidence="1" id="KW-0472">Membrane</keyword>
<reference evidence="2" key="1">
    <citation type="journal article" date="2014" name="Int. J. Syst. Evol. Microbiol.">
        <title>Complete genome sequence of Corynebacterium casei LMG S-19264T (=DSM 44701T), isolated from a smear-ripened cheese.</title>
        <authorList>
            <consortium name="US DOE Joint Genome Institute (JGI-PGF)"/>
            <person name="Walter F."/>
            <person name="Albersmeier A."/>
            <person name="Kalinowski J."/>
            <person name="Ruckert C."/>
        </authorList>
    </citation>
    <scope>NUCLEOTIDE SEQUENCE</scope>
    <source>
        <strain evidence="2">KCTC 32501</strain>
    </source>
</reference>
<accession>A0A8J3CNJ4</accession>